<protein>
    <recommendedName>
        <fullName evidence="10">Sodium:proton antiporter</fullName>
    </recommendedName>
</protein>
<evidence type="ECO:0000256" key="7">
    <source>
        <dbReference type="SAM" id="Phobius"/>
    </source>
</evidence>
<dbReference type="RefSeq" id="WP_101521261.1">
    <property type="nucleotide sequence ID" value="NZ_PKLZ01000007.1"/>
</dbReference>
<gene>
    <name evidence="8" type="ORF">CWI75_09515</name>
</gene>
<dbReference type="PANTHER" id="PTHR34584:SF1">
    <property type="entry name" value="NA(+)_H(+) ANTIPORTER SUBUNIT E1"/>
    <property type="match status" value="1"/>
</dbReference>
<evidence type="ECO:0000256" key="5">
    <source>
        <dbReference type="ARBA" id="ARBA00022989"/>
    </source>
</evidence>
<dbReference type="Pfam" id="PF01899">
    <property type="entry name" value="MNHE"/>
    <property type="match status" value="1"/>
</dbReference>
<proteinExistence type="inferred from homology"/>
<dbReference type="AlphaFoldDB" id="A0A2N5Y317"/>
<feature type="transmembrane region" description="Helical" evidence="7">
    <location>
        <begin position="28"/>
        <end position="44"/>
    </location>
</feature>
<dbReference type="GO" id="GO:0008324">
    <property type="term" value="F:monoatomic cation transmembrane transporter activity"/>
    <property type="evidence" value="ECO:0007669"/>
    <property type="project" value="InterPro"/>
</dbReference>
<dbReference type="OrthoDB" id="9807187at2"/>
<comment type="caution">
    <text evidence="8">The sequence shown here is derived from an EMBL/GenBank/DDBJ whole genome shotgun (WGS) entry which is preliminary data.</text>
</comment>
<comment type="subcellular location">
    <subcellularLocation>
        <location evidence="1">Cell membrane</location>
        <topology evidence="1">Multi-pass membrane protein</topology>
    </subcellularLocation>
</comment>
<evidence type="ECO:0000313" key="9">
    <source>
        <dbReference type="Proteomes" id="UP000234845"/>
    </source>
</evidence>
<evidence type="ECO:0008006" key="10">
    <source>
        <dbReference type="Google" id="ProtNLM"/>
    </source>
</evidence>
<keyword evidence="4 7" id="KW-0812">Transmembrane</keyword>
<organism evidence="8 9">
    <name type="scientific">Kineobactrum sediminis</name>
    <dbReference type="NCBI Taxonomy" id="1905677"/>
    <lineage>
        <taxon>Bacteria</taxon>
        <taxon>Pseudomonadati</taxon>
        <taxon>Pseudomonadota</taxon>
        <taxon>Gammaproteobacteria</taxon>
        <taxon>Cellvibrionales</taxon>
        <taxon>Halieaceae</taxon>
        <taxon>Kineobactrum</taxon>
    </lineage>
</organism>
<reference evidence="9" key="1">
    <citation type="submission" date="2017-11" db="EMBL/GenBank/DDBJ databases">
        <title>The draft genome sequence of Chromatocurvus sp. F02.</title>
        <authorList>
            <person name="Du Z.-J."/>
            <person name="Chang Y.-Q."/>
        </authorList>
    </citation>
    <scope>NUCLEOTIDE SEQUENCE [LARGE SCALE GENOMIC DNA]</scope>
    <source>
        <strain evidence="9">F02</strain>
    </source>
</reference>
<keyword evidence="9" id="KW-1185">Reference proteome</keyword>
<evidence type="ECO:0000256" key="3">
    <source>
        <dbReference type="ARBA" id="ARBA00022475"/>
    </source>
</evidence>
<evidence type="ECO:0000256" key="1">
    <source>
        <dbReference type="ARBA" id="ARBA00004651"/>
    </source>
</evidence>
<keyword evidence="5 7" id="KW-1133">Transmembrane helix</keyword>
<comment type="similarity">
    <text evidence="2">Belongs to the CPA3 antiporters (TC 2.A.63) subunit E family.</text>
</comment>
<dbReference type="EMBL" id="PKLZ01000007">
    <property type="protein sequence ID" value="PLW82795.1"/>
    <property type="molecule type" value="Genomic_DNA"/>
</dbReference>
<dbReference type="GO" id="GO:0005886">
    <property type="term" value="C:plasma membrane"/>
    <property type="evidence" value="ECO:0007669"/>
    <property type="project" value="UniProtKB-SubCell"/>
</dbReference>
<name>A0A2N5Y317_9GAMM</name>
<sequence>MRLLRLLLVIVALFTVWLLWGGLYKTPVLQLGILSCALVAWLMLRMAEPDQQKYNWRLAYRLPHYWLWLLGQMVVSNIQVLRLVLGPRSALSPVLVEVDAQASNKFALALLGNSITLTPGTLTIDIDDNKITAHCLTAAAAQSLQAGAMSRRVARVDPD</sequence>
<keyword evidence="3" id="KW-1003">Cell membrane</keyword>
<keyword evidence="6 7" id="KW-0472">Membrane</keyword>
<accession>A0A2N5Y317</accession>
<dbReference type="Proteomes" id="UP000234845">
    <property type="component" value="Unassembled WGS sequence"/>
</dbReference>
<evidence type="ECO:0000313" key="8">
    <source>
        <dbReference type="EMBL" id="PLW82795.1"/>
    </source>
</evidence>
<dbReference type="PANTHER" id="PTHR34584">
    <property type="entry name" value="NA(+)/H(+) ANTIPORTER SUBUNIT E1"/>
    <property type="match status" value="1"/>
</dbReference>
<dbReference type="InterPro" id="IPR002758">
    <property type="entry name" value="Cation_antiport_E"/>
</dbReference>
<evidence type="ECO:0000256" key="4">
    <source>
        <dbReference type="ARBA" id="ARBA00022692"/>
    </source>
</evidence>
<evidence type="ECO:0000256" key="6">
    <source>
        <dbReference type="ARBA" id="ARBA00023136"/>
    </source>
</evidence>
<evidence type="ECO:0000256" key="2">
    <source>
        <dbReference type="ARBA" id="ARBA00006228"/>
    </source>
</evidence>